<name>C9ZKX4_TRYB9</name>
<evidence type="ECO:0000313" key="2">
    <source>
        <dbReference type="Proteomes" id="UP000002316"/>
    </source>
</evidence>
<reference evidence="2" key="1">
    <citation type="journal article" date="2010" name="PLoS Negl. Trop. Dis.">
        <title>The genome sequence of Trypanosoma brucei gambiense, causative agent of chronic human african trypanosomiasis.</title>
        <authorList>
            <person name="Jackson A.P."/>
            <person name="Sanders M."/>
            <person name="Berry A."/>
            <person name="McQuillan J."/>
            <person name="Aslett M.A."/>
            <person name="Quail M.A."/>
            <person name="Chukualim B."/>
            <person name="Capewell P."/>
            <person name="MacLeod A."/>
            <person name="Melville S.E."/>
            <person name="Gibson W."/>
            <person name="Barry J.D."/>
            <person name="Berriman M."/>
            <person name="Hertz-Fowler C."/>
        </authorList>
    </citation>
    <scope>NUCLEOTIDE SEQUENCE [LARGE SCALE GENOMIC DNA]</scope>
    <source>
        <strain evidence="2">MHOM/CI/86/DAL972</strain>
    </source>
</reference>
<evidence type="ECO:0000313" key="1">
    <source>
        <dbReference type="EMBL" id="CBH09982.1"/>
    </source>
</evidence>
<dbReference type="GeneID" id="23859109"/>
<organism evidence="1 2">
    <name type="scientific">Trypanosoma brucei gambiense (strain MHOM/CI/86/DAL972)</name>
    <dbReference type="NCBI Taxonomy" id="679716"/>
    <lineage>
        <taxon>Eukaryota</taxon>
        <taxon>Discoba</taxon>
        <taxon>Euglenozoa</taxon>
        <taxon>Kinetoplastea</taxon>
        <taxon>Metakinetoplastina</taxon>
        <taxon>Trypanosomatida</taxon>
        <taxon>Trypanosomatidae</taxon>
        <taxon>Trypanosoma</taxon>
    </lineage>
</organism>
<protein>
    <submittedName>
        <fullName evidence="1">Uncharacterized protein</fullName>
    </submittedName>
</protein>
<dbReference type="RefSeq" id="XP_011772273.1">
    <property type="nucleotide sequence ID" value="XM_011773971.1"/>
</dbReference>
<gene>
    <name evidence="1" type="ORF">TbgDal_III3210</name>
</gene>
<accession>C9ZKX4</accession>
<proteinExistence type="predicted"/>
<dbReference type="OrthoDB" id="250101at2759"/>
<dbReference type="KEGG" id="tbg:TbgDal_III3210"/>
<dbReference type="AlphaFoldDB" id="C9ZKX4"/>
<dbReference type="VEuPathDB" id="TriTrypDB:Tbg972.3.3210"/>
<dbReference type="Proteomes" id="UP000002316">
    <property type="component" value="Chromosome 3"/>
</dbReference>
<sequence>MDFDFVRMLQSSSCWHLCPTADGKRTVFGTDDPNMKVPAPPLSPLRASAGSFTIRDETAPAPVEATRSGIQAAAAPPSPMQTIQMTPAGGAAYYVNPPAYQTVGMTSSPGHGHVPTQTVMLTPQNGRMVYMQMPYFQQTALQVPQPAQRVYPQPQGPYYSTHVVQMSPDGQIIQPVTSQGPYRVPQATPARGSASTAPTAGVVSQQNLQAAPQVEAFDQPSGGISIARGAQLPEGTPFIPYGVHPTRCYTNTQEKGVVSPRAGLHRAVWQVPTATVPTTTTTTALERPVGDGSAMMAKGHTITSADPFQFSAGLTKSLETKGTLTGTTDEGVNNISEILLFKHNHMLRQQWSRSECRGKRVKDDGIYN</sequence>
<dbReference type="EMBL" id="FN554966">
    <property type="protein sequence ID" value="CBH09982.1"/>
    <property type="molecule type" value="Genomic_DNA"/>
</dbReference>